<protein>
    <submittedName>
        <fullName evidence="1">Uncharacterized protein</fullName>
    </submittedName>
</protein>
<proteinExistence type="predicted"/>
<reference evidence="1" key="1">
    <citation type="submission" date="2014-11" db="EMBL/GenBank/DDBJ databases">
        <authorList>
            <person name="Amaro Gonzalez C."/>
        </authorList>
    </citation>
    <scope>NUCLEOTIDE SEQUENCE</scope>
</reference>
<evidence type="ECO:0000313" key="1">
    <source>
        <dbReference type="EMBL" id="JAH51744.1"/>
    </source>
</evidence>
<organism evidence="1">
    <name type="scientific">Anguilla anguilla</name>
    <name type="common">European freshwater eel</name>
    <name type="synonym">Muraena anguilla</name>
    <dbReference type="NCBI Taxonomy" id="7936"/>
    <lineage>
        <taxon>Eukaryota</taxon>
        <taxon>Metazoa</taxon>
        <taxon>Chordata</taxon>
        <taxon>Craniata</taxon>
        <taxon>Vertebrata</taxon>
        <taxon>Euteleostomi</taxon>
        <taxon>Actinopterygii</taxon>
        <taxon>Neopterygii</taxon>
        <taxon>Teleostei</taxon>
        <taxon>Anguilliformes</taxon>
        <taxon>Anguillidae</taxon>
        <taxon>Anguilla</taxon>
    </lineage>
</organism>
<accession>A0A0E9TDK0</accession>
<reference evidence="1" key="2">
    <citation type="journal article" date="2015" name="Fish Shellfish Immunol.">
        <title>Early steps in the European eel (Anguilla anguilla)-Vibrio vulnificus interaction in the gills: Role of the RtxA13 toxin.</title>
        <authorList>
            <person name="Callol A."/>
            <person name="Pajuelo D."/>
            <person name="Ebbesson L."/>
            <person name="Teles M."/>
            <person name="MacKenzie S."/>
            <person name="Amaro C."/>
        </authorList>
    </citation>
    <scope>NUCLEOTIDE SEQUENCE</scope>
</reference>
<name>A0A0E9TDK0_ANGAN</name>
<dbReference type="AlphaFoldDB" id="A0A0E9TDK0"/>
<dbReference type="EMBL" id="GBXM01056833">
    <property type="protein sequence ID" value="JAH51744.1"/>
    <property type="molecule type" value="Transcribed_RNA"/>
</dbReference>
<sequence length="22" mass="2543">MDPAPTTWGVANSWWRVDLLQV</sequence>